<feature type="domain" description="FCP1 homology" evidence="8">
    <location>
        <begin position="269"/>
        <end position="467"/>
    </location>
</feature>
<dbReference type="Proteomes" id="UP001230268">
    <property type="component" value="Unassembled WGS sequence"/>
</dbReference>
<proteinExistence type="predicted"/>
<evidence type="ECO:0000256" key="5">
    <source>
        <dbReference type="ARBA" id="ARBA00047761"/>
    </source>
</evidence>
<dbReference type="Pfam" id="PF03031">
    <property type="entry name" value="NIF"/>
    <property type="match status" value="1"/>
</dbReference>
<dbReference type="InterPro" id="IPR036412">
    <property type="entry name" value="HAD-like_sf"/>
</dbReference>
<dbReference type="CDD" id="cd07521">
    <property type="entry name" value="HAD_FCP1-like"/>
    <property type="match status" value="1"/>
</dbReference>
<dbReference type="AlphaFoldDB" id="A0AAD8PFG4"/>
<dbReference type="GO" id="GO:0008420">
    <property type="term" value="F:RNA polymerase II CTD heptapeptide repeat phosphatase activity"/>
    <property type="evidence" value="ECO:0007669"/>
    <property type="project" value="InterPro"/>
</dbReference>
<protein>
    <recommendedName>
        <fullName evidence="2">protein-serine/threonine phosphatase</fullName>
        <ecNumber evidence="2">3.1.3.16</ecNumber>
    </recommendedName>
</protein>
<keyword evidence="4" id="KW-0539">Nucleus</keyword>
<dbReference type="GO" id="GO:0005634">
    <property type="term" value="C:nucleus"/>
    <property type="evidence" value="ECO:0007669"/>
    <property type="project" value="UniProtKB-SubCell"/>
</dbReference>
<dbReference type="EC" id="3.1.3.16" evidence="2"/>
<dbReference type="InterPro" id="IPR004274">
    <property type="entry name" value="FCP1_dom"/>
</dbReference>
<comment type="caution">
    <text evidence="9">The sequence shown here is derived from an EMBL/GenBank/DDBJ whole genome shotgun (WGS) entry which is preliminary data.</text>
</comment>
<evidence type="ECO:0000256" key="6">
    <source>
        <dbReference type="ARBA" id="ARBA00048336"/>
    </source>
</evidence>
<organism evidence="9 10">
    <name type="scientific">Babesia gibsoni</name>
    <dbReference type="NCBI Taxonomy" id="33632"/>
    <lineage>
        <taxon>Eukaryota</taxon>
        <taxon>Sar</taxon>
        <taxon>Alveolata</taxon>
        <taxon>Apicomplexa</taxon>
        <taxon>Aconoidasida</taxon>
        <taxon>Piroplasmida</taxon>
        <taxon>Babesiidae</taxon>
        <taxon>Babesia</taxon>
    </lineage>
</organism>
<dbReference type="Gene3D" id="3.40.50.1000">
    <property type="entry name" value="HAD superfamily/HAD-like"/>
    <property type="match status" value="1"/>
</dbReference>
<evidence type="ECO:0000313" key="10">
    <source>
        <dbReference type="Proteomes" id="UP001230268"/>
    </source>
</evidence>
<evidence type="ECO:0000313" key="9">
    <source>
        <dbReference type="EMBL" id="KAK1444318.1"/>
    </source>
</evidence>
<dbReference type="SMART" id="SM00577">
    <property type="entry name" value="CPDc"/>
    <property type="match status" value="1"/>
</dbReference>
<dbReference type="EMBL" id="JAVEPI010000001">
    <property type="protein sequence ID" value="KAK1444318.1"/>
    <property type="molecule type" value="Genomic_DNA"/>
</dbReference>
<dbReference type="InterPro" id="IPR039189">
    <property type="entry name" value="Fcp1"/>
</dbReference>
<evidence type="ECO:0000256" key="2">
    <source>
        <dbReference type="ARBA" id="ARBA00013081"/>
    </source>
</evidence>
<name>A0AAD8PFG4_BABGI</name>
<keyword evidence="3" id="KW-0378">Hydrolase</keyword>
<dbReference type="SUPFAM" id="SSF56784">
    <property type="entry name" value="HAD-like"/>
    <property type="match status" value="1"/>
</dbReference>
<evidence type="ECO:0000256" key="7">
    <source>
        <dbReference type="SAM" id="MobiDB-lite"/>
    </source>
</evidence>
<dbReference type="PANTHER" id="PTHR23081:SF36">
    <property type="entry name" value="RNA POLYMERASE II SUBUNIT A C-TERMINAL DOMAIN PHOSPHATASE"/>
    <property type="match status" value="1"/>
</dbReference>
<comment type="subcellular location">
    <subcellularLocation>
        <location evidence="1">Nucleus</location>
    </subcellularLocation>
</comment>
<evidence type="ECO:0000256" key="4">
    <source>
        <dbReference type="ARBA" id="ARBA00023242"/>
    </source>
</evidence>
<evidence type="ECO:0000256" key="1">
    <source>
        <dbReference type="ARBA" id="ARBA00004123"/>
    </source>
</evidence>
<reference evidence="9" key="1">
    <citation type="submission" date="2023-08" db="EMBL/GenBank/DDBJ databases">
        <title>Draft sequence of the Babesia gibsoni genome.</title>
        <authorList>
            <person name="Yamagishi J.Y."/>
            <person name="Xuan X.X."/>
        </authorList>
    </citation>
    <scope>NUCLEOTIDE SEQUENCE</scope>
    <source>
        <strain evidence="9">Azabu</strain>
    </source>
</reference>
<feature type="region of interest" description="Disordered" evidence="7">
    <location>
        <begin position="101"/>
        <end position="130"/>
    </location>
</feature>
<dbReference type="InterPro" id="IPR023214">
    <property type="entry name" value="HAD_sf"/>
</dbReference>
<gene>
    <name evidence="9" type="ORF">BgAZ_102240</name>
</gene>
<comment type="catalytic activity">
    <reaction evidence="5">
        <text>O-phospho-L-seryl-[protein] + H2O = L-seryl-[protein] + phosphate</text>
        <dbReference type="Rhea" id="RHEA:20629"/>
        <dbReference type="Rhea" id="RHEA-COMP:9863"/>
        <dbReference type="Rhea" id="RHEA-COMP:11604"/>
        <dbReference type="ChEBI" id="CHEBI:15377"/>
        <dbReference type="ChEBI" id="CHEBI:29999"/>
        <dbReference type="ChEBI" id="CHEBI:43474"/>
        <dbReference type="ChEBI" id="CHEBI:83421"/>
        <dbReference type="EC" id="3.1.3.16"/>
    </reaction>
</comment>
<evidence type="ECO:0000259" key="8">
    <source>
        <dbReference type="PROSITE" id="PS50969"/>
    </source>
</evidence>
<comment type="catalytic activity">
    <reaction evidence="6">
        <text>O-phospho-L-threonyl-[protein] + H2O = L-threonyl-[protein] + phosphate</text>
        <dbReference type="Rhea" id="RHEA:47004"/>
        <dbReference type="Rhea" id="RHEA-COMP:11060"/>
        <dbReference type="Rhea" id="RHEA-COMP:11605"/>
        <dbReference type="ChEBI" id="CHEBI:15377"/>
        <dbReference type="ChEBI" id="CHEBI:30013"/>
        <dbReference type="ChEBI" id="CHEBI:43474"/>
        <dbReference type="ChEBI" id="CHEBI:61977"/>
        <dbReference type="EC" id="3.1.3.16"/>
    </reaction>
</comment>
<accession>A0AAD8PFG4</accession>
<feature type="region of interest" description="Disordered" evidence="7">
    <location>
        <begin position="531"/>
        <end position="551"/>
    </location>
</feature>
<keyword evidence="10" id="KW-1185">Reference proteome</keyword>
<dbReference type="PANTHER" id="PTHR23081">
    <property type="entry name" value="RNA POLYMERASE II CTD PHOSPHATASE"/>
    <property type="match status" value="1"/>
</dbReference>
<dbReference type="PROSITE" id="PS50969">
    <property type="entry name" value="FCP1"/>
    <property type="match status" value="1"/>
</dbReference>
<evidence type="ECO:0000256" key="3">
    <source>
        <dbReference type="ARBA" id="ARBA00022801"/>
    </source>
</evidence>
<sequence length="768" mass="86726">MASDELETLDESDIDDWLASELVADDSDIKVPQGVTLPKKIRWIASDGAYVVLNQVLATFSPVTQGAPAKKQQLSPKDRIRTNDEAGMNVLADDVNIASSSSALQGGHDSSRSSDANSSQRADNEISDIVTKKDEAHKKYNFGKEAHESQTDEHFILRSNKHGILKQVIHTDTVITDPEVVIGRVESSGCPHSVVIHGLCVTCCQVVEDLGTKRPTDDGEGQFKRHTTYGKQREGTNMVIPGFITSDSAVRVDASVSNEMEFLEILGLIRRRKLCLVLDLDNTLIHSSTAKIPEDMDIPVIDMYGHSNGSKLLFDDEKKTLEYEAELERSILITRTLNEHDGRFFVNYYKLRPGVYQFLRESTKLYDLYLFTMGTRGHANAALKILDPTGSYFGTRIFSRSEANNSFKTLGRIFPNHTNLLLILDDSEHIWMGSPGLIKVYPYYYFTDMQVIRNRDSRNLGRVSAALQAHCNYSNFIWNSVIMEMWKELECHDKACRDDDGFTIPSKVKTQKKSFKYNSLLIANERPSSIFADNKDGNKESNAQKSQKCDDYMNGDGVNNTAMQMQSDPAEGSPVTVPTNETAAESFVGAQKRKIRKVNVKDSDEQLYYVTKVLEEMYNQFYESLDCKDLKLEELKDLLQHGKLPDVGKLLNKYRNSIMKGIVLSVNKNDFRCPLTGDELDFMNNSDIGTMARKFGISPASNDCLATHYLKNNVSSVAPKAGVKKVHSQWLEACLYTWRHVEESMFDSDKWNEPFRTFWDALYASHHR</sequence>